<keyword evidence="4" id="KW-1003">Cell membrane</keyword>
<feature type="domain" description="ABC transmembrane type-1" evidence="11">
    <location>
        <begin position="116"/>
        <end position="325"/>
    </location>
</feature>
<dbReference type="GO" id="GO:0005886">
    <property type="term" value="C:plasma membrane"/>
    <property type="evidence" value="ECO:0007669"/>
    <property type="project" value="UniProtKB-SubCell"/>
</dbReference>
<comment type="function">
    <text evidence="10">Part of the binding-protein-dependent transport system for phosphate; probably responsible for the translocation of the substrate across the membrane.</text>
</comment>
<evidence type="ECO:0000313" key="13">
    <source>
        <dbReference type="Proteomes" id="UP000002675"/>
    </source>
</evidence>
<dbReference type="GO" id="GO:0005315">
    <property type="term" value="F:phosphate transmembrane transporter activity"/>
    <property type="evidence" value="ECO:0007669"/>
    <property type="project" value="InterPro"/>
</dbReference>
<dbReference type="NCBIfam" id="TIGR02138">
    <property type="entry name" value="phosphate_pstC"/>
    <property type="match status" value="1"/>
</dbReference>
<dbReference type="InterPro" id="IPR035906">
    <property type="entry name" value="MetI-like_sf"/>
</dbReference>
<dbReference type="CDD" id="cd06261">
    <property type="entry name" value="TM_PBP2"/>
    <property type="match status" value="1"/>
</dbReference>
<dbReference type="STRING" id="672.VV93_v1c33570"/>
<reference evidence="12 13" key="1">
    <citation type="journal article" date="2003" name="Genome Res.">
        <title>Comparative genome analysis of Vibrio vulnificus, a marine pathogen.</title>
        <authorList>
            <person name="Chen C.Y."/>
            <person name="Wu K.M."/>
            <person name="Chang Y.C."/>
            <person name="Chang C.H."/>
            <person name="Tsai H.C."/>
            <person name="Liao T.L."/>
            <person name="Liu Y.M."/>
            <person name="Chen H.J."/>
            <person name="Shen A.B."/>
            <person name="Li J.C."/>
            <person name="Su T.L."/>
            <person name="Shao C.P."/>
            <person name="Lee C.T."/>
            <person name="Hor L.I."/>
            <person name="Tsai S.F."/>
        </authorList>
    </citation>
    <scope>NUCLEOTIDE SEQUENCE [LARGE SCALE GENOMIC DNA]</scope>
    <source>
        <strain evidence="12 13">YJ016</strain>
    </source>
</reference>
<proteinExistence type="inferred from homology"/>
<evidence type="ECO:0000256" key="6">
    <source>
        <dbReference type="ARBA" id="ARBA00022692"/>
    </source>
</evidence>
<comment type="similarity">
    <text evidence="2 10">Belongs to the binding-protein-dependent transport system permease family. CysTW subfamily.</text>
</comment>
<protein>
    <recommendedName>
        <fullName evidence="10">Phosphate transport system permease protein</fullName>
    </recommendedName>
</protein>
<comment type="subcellular location">
    <subcellularLocation>
        <location evidence="10">Cell inner membrane</location>
        <topology evidence="10">Multi-pass membrane protein</topology>
    </subcellularLocation>
    <subcellularLocation>
        <location evidence="1 9">Cell membrane</location>
        <topology evidence="1 9">Multi-pass membrane protein</topology>
    </subcellularLocation>
</comment>
<dbReference type="Proteomes" id="UP000002675">
    <property type="component" value="Chromosome II"/>
</dbReference>
<evidence type="ECO:0000256" key="7">
    <source>
        <dbReference type="ARBA" id="ARBA00022989"/>
    </source>
</evidence>
<keyword evidence="8 9" id="KW-0472">Membrane</keyword>
<dbReference type="Gene3D" id="1.10.3720.10">
    <property type="entry name" value="MetI-like"/>
    <property type="match status" value="1"/>
</dbReference>
<evidence type="ECO:0000256" key="8">
    <source>
        <dbReference type="ARBA" id="ARBA00023136"/>
    </source>
</evidence>
<keyword evidence="3 9" id="KW-0813">Transport</keyword>
<evidence type="ECO:0000313" key="12">
    <source>
        <dbReference type="EMBL" id="BAC96396.1"/>
    </source>
</evidence>
<sequence length="334" mass="35718">MLSPMKRAERFPFTSTCSKREIRFMTIATNSEKLMNSEAKAIDKPRLRTQKRIDWRERIFHGLFLTSAVIGIVSLAVIAYFIIRESIPAFQEAGVSGIVLGQDWLPPALYGVATMIVASMVSTFGAVLVGVPVGVLTAVFIAEIAPKRVADIIRPAVELLAGIPSVVYGFFGLVIIVPLIQNVFDVPAGNTILAGIIVLGVMILPTVITVSETSIRAVPRAYKEGSLALGASKIFTIFKLLVPAARSGIMTGVILGIGRALGETMAIIMVMGNAPAMPEGLLDSARTLTANIAIEMSYASGVHANALYATGVVLLVFIMMLNAALLYLNREKAK</sequence>
<feature type="transmembrane region" description="Helical" evidence="9">
    <location>
        <begin position="192"/>
        <end position="210"/>
    </location>
</feature>
<dbReference type="GO" id="GO:0006817">
    <property type="term" value="P:phosphate ion transport"/>
    <property type="evidence" value="ECO:0007669"/>
    <property type="project" value="UniProtKB-KW"/>
</dbReference>
<evidence type="ECO:0000256" key="4">
    <source>
        <dbReference type="ARBA" id="ARBA00022475"/>
    </source>
</evidence>
<gene>
    <name evidence="12" type="ordered locus">VVA0370</name>
</gene>
<name>Q7MFF0_VIBVY</name>
<dbReference type="Pfam" id="PF00528">
    <property type="entry name" value="BPD_transp_1"/>
    <property type="match status" value="1"/>
</dbReference>
<evidence type="ECO:0000256" key="5">
    <source>
        <dbReference type="ARBA" id="ARBA00022592"/>
    </source>
</evidence>
<dbReference type="InterPro" id="IPR000515">
    <property type="entry name" value="MetI-like"/>
</dbReference>
<evidence type="ECO:0000256" key="2">
    <source>
        <dbReference type="ARBA" id="ARBA00007069"/>
    </source>
</evidence>
<keyword evidence="10" id="KW-0997">Cell inner membrane</keyword>
<evidence type="ECO:0000259" key="11">
    <source>
        <dbReference type="PROSITE" id="PS50928"/>
    </source>
</evidence>
<dbReference type="EMBL" id="BA000038">
    <property type="protein sequence ID" value="BAC96396.1"/>
    <property type="molecule type" value="Genomic_DNA"/>
</dbReference>
<evidence type="ECO:0000256" key="3">
    <source>
        <dbReference type="ARBA" id="ARBA00022448"/>
    </source>
</evidence>
<evidence type="ECO:0000256" key="10">
    <source>
        <dbReference type="RuleBase" id="RU363054"/>
    </source>
</evidence>
<dbReference type="PANTHER" id="PTHR30425:SF1">
    <property type="entry name" value="PHOSPHATE TRANSPORT SYSTEM PERMEASE PROTEIN PSTC"/>
    <property type="match status" value="1"/>
</dbReference>
<dbReference type="eggNOG" id="COG0573">
    <property type="taxonomic scope" value="Bacteria"/>
</dbReference>
<dbReference type="SUPFAM" id="SSF161098">
    <property type="entry name" value="MetI-like"/>
    <property type="match status" value="1"/>
</dbReference>
<evidence type="ECO:0000256" key="1">
    <source>
        <dbReference type="ARBA" id="ARBA00004651"/>
    </source>
</evidence>
<feature type="transmembrane region" description="Helical" evidence="9">
    <location>
        <begin position="306"/>
        <end position="328"/>
    </location>
</feature>
<keyword evidence="7 9" id="KW-1133">Transmembrane helix</keyword>
<keyword evidence="6 9" id="KW-0812">Transmembrane</keyword>
<feature type="transmembrane region" description="Helical" evidence="9">
    <location>
        <begin position="157"/>
        <end position="180"/>
    </location>
</feature>
<dbReference type="HOGENOM" id="CLU_033621_1_0_6"/>
<dbReference type="PANTHER" id="PTHR30425">
    <property type="entry name" value="PHOSPHATE TRANSPORT SYSTEM PERMEASE PROTEIN PST"/>
    <property type="match status" value="1"/>
</dbReference>
<accession>Q7MFF0</accession>
<feature type="transmembrane region" description="Helical" evidence="9">
    <location>
        <begin position="112"/>
        <end position="145"/>
    </location>
</feature>
<dbReference type="PROSITE" id="PS50928">
    <property type="entry name" value="ABC_TM1"/>
    <property type="match status" value="1"/>
</dbReference>
<feature type="transmembrane region" description="Helical" evidence="9">
    <location>
        <begin position="249"/>
        <end position="272"/>
    </location>
</feature>
<dbReference type="FunFam" id="1.10.3720.10:FF:000063">
    <property type="entry name" value="Phosphate transport system permease protein"/>
    <property type="match status" value="1"/>
</dbReference>
<keyword evidence="5 10" id="KW-0592">Phosphate transport</keyword>
<dbReference type="InterPro" id="IPR051124">
    <property type="entry name" value="Phosphate_Transport_Permease"/>
</dbReference>
<dbReference type="InterPro" id="IPR011864">
    <property type="entry name" value="Phosphate_PstC"/>
</dbReference>
<evidence type="ECO:0000256" key="9">
    <source>
        <dbReference type="RuleBase" id="RU363032"/>
    </source>
</evidence>
<organism evidence="12 13">
    <name type="scientific">Vibrio vulnificus (strain YJ016)</name>
    <dbReference type="NCBI Taxonomy" id="196600"/>
    <lineage>
        <taxon>Bacteria</taxon>
        <taxon>Pseudomonadati</taxon>
        <taxon>Pseudomonadota</taxon>
        <taxon>Gammaproteobacteria</taxon>
        <taxon>Vibrionales</taxon>
        <taxon>Vibrionaceae</taxon>
        <taxon>Vibrio</taxon>
    </lineage>
</organism>
<dbReference type="KEGG" id="vvy:VVA0370"/>
<feature type="transmembrane region" description="Helical" evidence="9">
    <location>
        <begin position="59"/>
        <end position="83"/>
    </location>
</feature>
<dbReference type="AlphaFoldDB" id="Q7MFF0"/>